<dbReference type="InterPro" id="IPR000531">
    <property type="entry name" value="Beta-barrel_TonB"/>
</dbReference>
<comment type="subcellular location">
    <subcellularLocation>
        <location evidence="1 8">Cell outer membrane</location>
        <topology evidence="1 8">Multi-pass membrane protein</topology>
    </subcellularLocation>
</comment>
<feature type="domain" description="TonB-dependent receptor plug" evidence="12">
    <location>
        <begin position="35"/>
        <end position="143"/>
    </location>
</feature>
<name>A0ABS7WPI3_9BACT</name>
<evidence type="ECO:0000256" key="4">
    <source>
        <dbReference type="ARBA" id="ARBA00022692"/>
    </source>
</evidence>
<evidence type="ECO:0000256" key="5">
    <source>
        <dbReference type="ARBA" id="ARBA00023077"/>
    </source>
</evidence>
<keyword evidence="3 8" id="KW-1134">Transmembrane beta strand</keyword>
<evidence type="ECO:0000313" key="13">
    <source>
        <dbReference type="EMBL" id="MBZ7986670.1"/>
    </source>
</evidence>
<keyword evidence="5 9" id="KW-0798">TonB box</keyword>
<keyword evidence="7 8" id="KW-0998">Cell outer membrane</keyword>
<sequence>MKKYLLLSVVTLSALANTNILQTQVISSSGFTQSLKDTSHNVLVLSKEDIENKGYKDIYDALKTFPSISIARTGTSDSIDIRGQGAKANTRVKIFIDGVLINPSDNSHLATPLDFINIDEVEQIEVIAGGGSVIYGDGAVGGVVNIISKKYSKMKDYANIRLKTGSFDHKSLSLNAGTFLQDRVFLNLSYNKIDEGGYQRADKNKSDSASLALKFLLSDNTDLSFDTSYKEEKIKQSAMLDAATLLNDRRSGGLIQTAFYPKPAYINAAEQDFTINKYLSTSLKLNYHNEDFELAIIPYYFNYSYDDSNLKDEKVALTIKSIFNANEITKLSLGYDYSYNNGLRNQGSIKNEVNKTTNSLFANSLFALNAFDLSFGLRFENSKYNVKRFSSNILALSDDNNYNNLAFNTIFSKALNDDLKAYFKFESGFSSPTPYELTDKVNNEYKINNVKAEKYLTYELGLKGLVFDNFAQLAFFYTDTKDEIYINMTSGRPPHATGLQWTYNNISKTQRYGAELSLNQMLLDDTLSLNESFSYINAKVKNDELNPYKNKQYIPLVPKYKINLNASYEFINNYFARINYSYLSKQNWDFAKDTNNNYQGGYGLVDIGFSIKAIKNLDINIDAKNIFAKEYNIYCSNNLCQPAAKQTFYLETRYSF</sequence>
<dbReference type="PROSITE" id="PS52016">
    <property type="entry name" value="TONB_DEPENDENT_REC_3"/>
    <property type="match status" value="1"/>
</dbReference>
<keyword evidence="10" id="KW-0732">Signal</keyword>
<evidence type="ECO:0000256" key="3">
    <source>
        <dbReference type="ARBA" id="ARBA00022452"/>
    </source>
</evidence>
<organism evidence="13 14">
    <name type="scientific">Campylobacter canadensis</name>
    <dbReference type="NCBI Taxonomy" id="449520"/>
    <lineage>
        <taxon>Bacteria</taxon>
        <taxon>Pseudomonadati</taxon>
        <taxon>Campylobacterota</taxon>
        <taxon>Epsilonproteobacteria</taxon>
        <taxon>Campylobacterales</taxon>
        <taxon>Campylobacteraceae</taxon>
        <taxon>Campylobacter</taxon>
    </lineage>
</organism>
<evidence type="ECO:0000259" key="12">
    <source>
        <dbReference type="Pfam" id="PF07715"/>
    </source>
</evidence>
<keyword evidence="2 8" id="KW-0813">Transport</keyword>
<dbReference type="InterPro" id="IPR039426">
    <property type="entry name" value="TonB-dep_rcpt-like"/>
</dbReference>
<evidence type="ECO:0000256" key="1">
    <source>
        <dbReference type="ARBA" id="ARBA00004571"/>
    </source>
</evidence>
<dbReference type="InterPro" id="IPR012910">
    <property type="entry name" value="Plug_dom"/>
</dbReference>
<comment type="similarity">
    <text evidence="8 9">Belongs to the TonB-dependent receptor family.</text>
</comment>
<keyword evidence="14" id="KW-1185">Reference proteome</keyword>
<protein>
    <submittedName>
        <fullName evidence="13">TonB-dependent receptor</fullName>
    </submittedName>
</protein>
<reference evidence="13 14" key="1">
    <citation type="submission" date="2020-07" db="EMBL/GenBank/DDBJ databases">
        <title>Transfer of Campylobacter canadensis to the novel genus Avispirillum gen. nov., that also includes two novel species recovered from migratory waterfowl: Avispirillum anseris sp. nov. and Avispirillum brantae sp. nov.</title>
        <authorList>
            <person name="Miller W.G."/>
            <person name="Chapman M.H."/>
            <person name="Yee E."/>
            <person name="Inglis G.D."/>
        </authorList>
    </citation>
    <scope>NUCLEOTIDE SEQUENCE [LARGE SCALE GENOMIC DNA]</scope>
    <source>
        <strain evidence="13 14">L283</strain>
    </source>
</reference>
<dbReference type="Pfam" id="PF00593">
    <property type="entry name" value="TonB_dep_Rec_b-barrel"/>
    <property type="match status" value="1"/>
</dbReference>
<feature type="chain" id="PRO_5045370527" evidence="10">
    <location>
        <begin position="17"/>
        <end position="656"/>
    </location>
</feature>
<dbReference type="PANTHER" id="PTHR30069:SF27">
    <property type="entry name" value="BLL4766 PROTEIN"/>
    <property type="match status" value="1"/>
</dbReference>
<evidence type="ECO:0000256" key="8">
    <source>
        <dbReference type="PROSITE-ProRule" id="PRU01360"/>
    </source>
</evidence>
<feature type="domain" description="TonB-dependent receptor-like beta-barrel" evidence="11">
    <location>
        <begin position="268"/>
        <end position="626"/>
    </location>
</feature>
<keyword evidence="13" id="KW-0675">Receptor</keyword>
<evidence type="ECO:0000256" key="6">
    <source>
        <dbReference type="ARBA" id="ARBA00023136"/>
    </source>
</evidence>
<evidence type="ECO:0000313" key="14">
    <source>
        <dbReference type="Proteomes" id="UP000786183"/>
    </source>
</evidence>
<dbReference type="Pfam" id="PF07715">
    <property type="entry name" value="Plug"/>
    <property type="match status" value="1"/>
</dbReference>
<dbReference type="InterPro" id="IPR036942">
    <property type="entry name" value="Beta-barrel_TonB_sf"/>
</dbReference>
<evidence type="ECO:0000259" key="11">
    <source>
        <dbReference type="Pfam" id="PF00593"/>
    </source>
</evidence>
<proteinExistence type="inferred from homology"/>
<evidence type="ECO:0000256" key="10">
    <source>
        <dbReference type="SAM" id="SignalP"/>
    </source>
</evidence>
<dbReference type="Gene3D" id="2.40.170.20">
    <property type="entry name" value="TonB-dependent receptor, beta-barrel domain"/>
    <property type="match status" value="1"/>
</dbReference>
<keyword evidence="6 8" id="KW-0472">Membrane</keyword>
<dbReference type="InterPro" id="IPR037066">
    <property type="entry name" value="Plug_dom_sf"/>
</dbReference>
<dbReference type="SUPFAM" id="SSF56935">
    <property type="entry name" value="Porins"/>
    <property type="match status" value="1"/>
</dbReference>
<evidence type="ECO:0000256" key="7">
    <source>
        <dbReference type="ARBA" id="ARBA00023237"/>
    </source>
</evidence>
<dbReference type="PANTHER" id="PTHR30069">
    <property type="entry name" value="TONB-DEPENDENT OUTER MEMBRANE RECEPTOR"/>
    <property type="match status" value="1"/>
</dbReference>
<dbReference type="EMBL" id="JACGBB010000001">
    <property type="protein sequence ID" value="MBZ7986670.1"/>
    <property type="molecule type" value="Genomic_DNA"/>
</dbReference>
<keyword evidence="4 8" id="KW-0812">Transmembrane</keyword>
<feature type="signal peptide" evidence="10">
    <location>
        <begin position="1"/>
        <end position="16"/>
    </location>
</feature>
<accession>A0ABS7WPI3</accession>
<dbReference type="RefSeq" id="WP_172232573.1">
    <property type="nucleotide sequence ID" value="NZ_CP035946.1"/>
</dbReference>
<dbReference type="CDD" id="cd01347">
    <property type="entry name" value="ligand_gated_channel"/>
    <property type="match status" value="1"/>
</dbReference>
<comment type="caution">
    <text evidence="13">The sequence shown here is derived from an EMBL/GenBank/DDBJ whole genome shotgun (WGS) entry which is preliminary data.</text>
</comment>
<dbReference type="Proteomes" id="UP000786183">
    <property type="component" value="Unassembled WGS sequence"/>
</dbReference>
<evidence type="ECO:0000256" key="2">
    <source>
        <dbReference type="ARBA" id="ARBA00022448"/>
    </source>
</evidence>
<gene>
    <name evidence="13" type="ORF">AVCANL283_00890</name>
</gene>
<dbReference type="Gene3D" id="2.170.130.10">
    <property type="entry name" value="TonB-dependent receptor, plug domain"/>
    <property type="match status" value="1"/>
</dbReference>
<evidence type="ECO:0000256" key="9">
    <source>
        <dbReference type="RuleBase" id="RU003357"/>
    </source>
</evidence>